<dbReference type="RefSeq" id="WP_109369108.1">
    <property type="nucleotide sequence ID" value="NZ_JABFCY010000009.1"/>
</dbReference>
<evidence type="ECO:0000313" key="3">
    <source>
        <dbReference type="EMBL" id="SPL65476.1"/>
    </source>
</evidence>
<dbReference type="EMBL" id="OOFM01000005">
    <property type="protein sequence ID" value="SPL65476.1"/>
    <property type="molecule type" value="Genomic_DNA"/>
</dbReference>
<keyword evidence="1" id="KW-0732">Signal</keyword>
<dbReference type="Proteomes" id="UP000246073">
    <property type="component" value="Unassembled WGS sequence"/>
</dbReference>
<reference evidence="3" key="2">
    <citation type="submission" date="2017-12" db="EMBL/GenBank/DDBJ databases">
        <authorList>
            <person name="Hurst M.R.H."/>
        </authorList>
    </citation>
    <scope>NUCLEOTIDE SEQUENCE [LARGE SCALE GENOMIC DNA]</scope>
    <source>
        <strain evidence="3">FI11154</strain>
    </source>
</reference>
<dbReference type="EMBL" id="JABFCY010000009">
    <property type="protein sequence ID" value="NNU61574.1"/>
    <property type="molecule type" value="Genomic_DNA"/>
</dbReference>
<proteinExistence type="predicted"/>
<name>A0A2P9HMZ4_9HYPH</name>
<evidence type="ECO:0000313" key="5">
    <source>
        <dbReference type="Proteomes" id="UP000574931"/>
    </source>
</evidence>
<evidence type="ECO:0000313" key="2">
    <source>
        <dbReference type="EMBL" id="NNU61574.1"/>
    </source>
</evidence>
<sequence>MKKAVLICIAALSASSFAAINSVEASTSPKQRAAEVKAVIDAVSRELPKNPINTVMYIRANNFEVLAGTCTVRAHIVSSKPTASDKGDKIKVRLNRQRCAR</sequence>
<reference evidence="4" key="1">
    <citation type="submission" date="2017-12" db="EMBL/GenBank/DDBJ databases">
        <authorList>
            <person name="Diaz M."/>
        </authorList>
    </citation>
    <scope>NUCLEOTIDE SEQUENCE [LARGE SCALE GENOMIC DNA]</scope>
    <source>
        <strain evidence="4">FI11154</strain>
    </source>
</reference>
<dbReference type="Proteomes" id="UP000574931">
    <property type="component" value="Unassembled WGS sequence"/>
</dbReference>
<protein>
    <submittedName>
        <fullName evidence="3">Uncharacterized protein</fullName>
    </submittedName>
</protein>
<gene>
    <name evidence="2" type="ORF">HKX02_15150</name>
    <name evidence="3" type="ORF">OHAE_1343</name>
</gene>
<accession>A0A2P9HMZ4</accession>
<reference evidence="2 5" key="3">
    <citation type="submission" date="2020-05" db="EMBL/GenBank/DDBJ databases">
        <title>Draft Genome Sequence of Ochrobactrum soli Isolated from Stable Fly Gut.</title>
        <authorList>
            <person name="Pileggi M.T."/>
            <person name="Vazhakkala L.J."/>
            <person name="Wong C.N."/>
        </authorList>
    </citation>
    <scope>NUCLEOTIDE SEQUENCE [LARGE SCALE GENOMIC DNA]</scope>
    <source>
        <strain evidence="2 5">MTP-C0764</strain>
    </source>
</reference>
<feature type="chain" id="PRO_5044578396" evidence="1">
    <location>
        <begin position="19"/>
        <end position="101"/>
    </location>
</feature>
<evidence type="ECO:0000313" key="4">
    <source>
        <dbReference type="Proteomes" id="UP000246073"/>
    </source>
</evidence>
<dbReference type="AlphaFoldDB" id="A0A2P9HMZ4"/>
<keyword evidence="5" id="KW-1185">Reference proteome</keyword>
<evidence type="ECO:0000256" key="1">
    <source>
        <dbReference type="SAM" id="SignalP"/>
    </source>
</evidence>
<feature type="signal peptide" evidence="1">
    <location>
        <begin position="1"/>
        <end position="18"/>
    </location>
</feature>
<organism evidence="3 4">
    <name type="scientific">Ochrobactrum soli</name>
    <dbReference type="NCBI Taxonomy" id="2448455"/>
    <lineage>
        <taxon>Bacteria</taxon>
        <taxon>Pseudomonadati</taxon>
        <taxon>Pseudomonadota</taxon>
        <taxon>Alphaproteobacteria</taxon>
        <taxon>Hyphomicrobiales</taxon>
        <taxon>Brucellaceae</taxon>
        <taxon>Brucella/Ochrobactrum group</taxon>
        <taxon>Ochrobactrum</taxon>
    </lineage>
</organism>